<dbReference type="PANTHER" id="PTHR42743:SF11">
    <property type="entry name" value="AMINODEOXYCHORISMATE LYASE"/>
    <property type="match status" value="1"/>
</dbReference>
<organism evidence="4">
    <name type="scientific">marine sediment metagenome</name>
    <dbReference type="NCBI Taxonomy" id="412755"/>
    <lineage>
        <taxon>unclassified sequences</taxon>
        <taxon>metagenomes</taxon>
        <taxon>ecological metagenomes</taxon>
    </lineage>
</organism>
<dbReference type="InterPro" id="IPR043132">
    <property type="entry name" value="BCAT-like_C"/>
</dbReference>
<dbReference type="InterPro" id="IPR043131">
    <property type="entry name" value="BCAT-like_N"/>
</dbReference>
<dbReference type="GO" id="GO:0008652">
    <property type="term" value="P:amino acid biosynthetic process"/>
    <property type="evidence" value="ECO:0007669"/>
    <property type="project" value="UniProtKB-ARBA"/>
</dbReference>
<evidence type="ECO:0000256" key="1">
    <source>
        <dbReference type="ARBA" id="ARBA00001933"/>
    </source>
</evidence>
<evidence type="ECO:0000313" key="4">
    <source>
        <dbReference type="EMBL" id="GAI59804.1"/>
    </source>
</evidence>
<evidence type="ECO:0000256" key="2">
    <source>
        <dbReference type="ARBA" id="ARBA00009320"/>
    </source>
</evidence>
<dbReference type="PANTHER" id="PTHR42743">
    <property type="entry name" value="AMINO-ACID AMINOTRANSFERASE"/>
    <property type="match status" value="1"/>
</dbReference>
<dbReference type="FunFam" id="3.20.10.10:FF:000002">
    <property type="entry name" value="D-alanine aminotransferase"/>
    <property type="match status" value="1"/>
</dbReference>
<dbReference type="Gene3D" id="3.20.10.10">
    <property type="entry name" value="D-amino Acid Aminotransferase, subunit A, domain 2"/>
    <property type="match status" value="1"/>
</dbReference>
<protein>
    <recommendedName>
        <fullName evidence="5">Branched-chain-amino-acid transaminase</fullName>
    </recommendedName>
</protein>
<dbReference type="Pfam" id="PF01063">
    <property type="entry name" value="Aminotran_4"/>
    <property type="match status" value="1"/>
</dbReference>
<dbReference type="InterPro" id="IPR036038">
    <property type="entry name" value="Aminotransferase-like"/>
</dbReference>
<reference evidence="4" key="1">
    <citation type="journal article" date="2014" name="Front. Microbiol.">
        <title>High frequency of phylogenetically diverse reductive dehalogenase-homologous genes in deep subseafloor sedimentary metagenomes.</title>
        <authorList>
            <person name="Kawai M."/>
            <person name="Futagami T."/>
            <person name="Toyoda A."/>
            <person name="Takaki Y."/>
            <person name="Nishi S."/>
            <person name="Hori S."/>
            <person name="Arai W."/>
            <person name="Tsubouchi T."/>
            <person name="Morono Y."/>
            <person name="Uchiyama I."/>
            <person name="Ito T."/>
            <person name="Fujiyama A."/>
            <person name="Inagaki F."/>
            <person name="Takami H."/>
        </authorList>
    </citation>
    <scope>NUCLEOTIDE SEQUENCE</scope>
    <source>
        <strain evidence="4">Expedition CK06-06</strain>
    </source>
</reference>
<evidence type="ECO:0008006" key="5">
    <source>
        <dbReference type="Google" id="ProtNLM"/>
    </source>
</evidence>
<name>X1RWB1_9ZZZZ</name>
<comment type="caution">
    <text evidence="4">The sequence shown here is derived from an EMBL/GenBank/DDBJ whole genome shotgun (WGS) entry which is preliminary data.</text>
</comment>
<accession>X1RWB1</accession>
<keyword evidence="3" id="KW-0663">Pyridoxal phosphate</keyword>
<dbReference type="CDD" id="cd00449">
    <property type="entry name" value="PLPDE_IV"/>
    <property type="match status" value="1"/>
</dbReference>
<dbReference type="GO" id="GO:0003824">
    <property type="term" value="F:catalytic activity"/>
    <property type="evidence" value="ECO:0007669"/>
    <property type="project" value="InterPro"/>
</dbReference>
<sequence length="250" mass="27850">LNMKVPYTKEEIMDTIKLVLRKNKLDSAYIRPILFYSYGNPGLVPKECPVELIIGAWEWGAYLGEKSAQGVSVYILPWRRVHHSQYDMAAKLGGIYVQSTICGVYARTKGCDEAVFLNLEGNVAEGPGENILLIKDGVLKTNDMTESVLEGITRTSILKIAEDQGIPTKIEPITKEDLFQADELFFSGTAVEVIPIVRITDGSQADSPDKEYTVGNGIPGPVTKKLKRIFMEIVGGKRPEYEDWLVYTDE</sequence>
<dbReference type="GO" id="GO:0046394">
    <property type="term" value="P:carboxylic acid biosynthetic process"/>
    <property type="evidence" value="ECO:0007669"/>
    <property type="project" value="UniProtKB-ARBA"/>
</dbReference>
<dbReference type="InterPro" id="IPR001544">
    <property type="entry name" value="Aminotrans_IV"/>
</dbReference>
<dbReference type="Gene3D" id="3.30.470.10">
    <property type="match status" value="1"/>
</dbReference>
<comment type="similarity">
    <text evidence="2">Belongs to the class-IV pyridoxal-phosphate-dependent aminotransferase family.</text>
</comment>
<evidence type="ECO:0000256" key="3">
    <source>
        <dbReference type="ARBA" id="ARBA00022898"/>
    </source>
</evidence>
<proteinExistence type="inferred from homology"/>
<dbReference type="AlphaFoldDB" id="X1RWB1"/>
<dbReference type="EMBL" id="BARW01004082">
    <property type="protein sequence ID" value="GAI59804.1"/>
    <property type="molecule type" value="Genomic_DNA"/>
</dbReference>
<comment type="cofactor">
    <cofactor evidence="1">
        <name>pyridoxal 5'-phosphate</name>
        <dbReference type="ChEBI" id="CHEBI:597326"/>
    </cofactor>
</comment>
<dbReference type="InterPro" id="IPR050571">
    <property type="entry name" value="Class-IV_PLP-Dep_Aminotrnsfr"/>
</dbReference>
<feature type="non-terminal residue" evidence="4">
    <location>
        <position position="1"/>
    </location>
</feature>
<gene>
    <name evidence="4" type="ORF">S12H4_09848</name>
</gene>
<dbReference type="SUPFAM" id="SSF56752">
    <property type="entry name" value="D-aminoacid aminotransferase-like PLP-dependent enzymes"/>
    <property type="match status" value="1"/>
</dbReference>